<accession>A0A922M8J0</accession>
<evidence type="ECO:0000313" key="4">
    <source>
        <dbReference type="Proteomes" id="UP000814243"/>
    </source>
</evidence>
<gene>
    <name evidence="3" type="ORF">HF086_011897</name>
</gene>
<dbReference type="PANTHER" id="PTHR12398">
    <property type="entry name" value="PROTEIN PHOSPHATASE INHIBITOR"/>
    <property type="match status" value="1"/>
</dbReference>
<feature type="compositionally biased region" description="Basic and acidic residues" evidence="2">
    <location>
        <begin position="54"/>
        <end position="67"/>
    </location>
</feature>
<reference evidence="3" key="1">
    <citation type="journal article" date="2021" name="G3 (Bethesda)">
        <title>Genome and transcriptome analysis of the beet armyworm Spodoptera exigua reveals targets for pest control. .</title>
        <authorList>
            <person name="Simon S."/>
            <person name="Breeschoten T."/>
            <person name="Jansen H.J."/>
            <person name="Dirks R.P."/>
            <person name="Schranz M.E."/>
            <person name="Ros V.I.D."/>
        </authorList>
    </citation>
    <scope>NUCLEOTIDE SEQUENCE</scope>
    <source>
        <strain evidence="3">TB_SE_WUR_2020</strain>
    </source>
</reference>
<dbReference type="GO" id="GO:0004864">
    <property type="term" value="F:protein phosphatase inhibitor activity"/>
    <property type="evidence" value="ECO:0007669"/>
    <property type="project" value="InterPro"/>
</dbReference>
<comment type="caution">
    <text evidence="3">The sequence shown here is derived from an EMBL/GenBank/DDBJ whole genome shotgun (WGS) entry which is preliminary data.</text>
</comment>
<proteinExistence type="inferred from homology"/>
<name>A0A922M8J0_SPOEX</name>
<feature type="region of interest" description="Disordered" evidence="2">
    <location>
        <begin position="1"/>
        <end position="78"/>
    </location>
</feature>
<organism evidence="3 4">
    <name type="scientific">Spodoptera exigua</name>
    <name type="common">Beet armyworm</name>
    <name type="synonym">Noctua fulgens</name>
    <dbReference type="NCBI Taxonomy" id="7107"/>
    <lineage>
        <taxon>Eukaryota</taxon>
        <taxon>Metazoa</taxon>
        <taxon>Ecdysozoa</taxon>
        <taxon>Arthropoda</taxon>
        <taxon>Hexapoda</taxon>
        <taxon>Insecta</taxon>
        <taxon>Pterygota</taxon>
        <taxon>Neoptera</taxon>
        <taxon>Endopterygota</taxon>
        <taxon>Lepidoptera</taxon>
        <taxon>Glossata</taxon>
        <taxon>Ditrysia</taxon>
        <taxon>Noctuoidea</taxon>
        <taxon>Noctuidae</taxon>
        <taxon>Amphipyrinae</taxon>
        <taxon>Spodoptera</taxon>
    </lineage>
</organism>
<feature type="region of interest" description="Disordered" evidence="2">
    <location>
        <begin position="97"/>
        <end position="123"/>
    </location>
</feature>
<evidence type="ECO:0008006" key="5">
    <source>
        <dbReference type="Google" id="ProtNLM"/>
    </source>
</evidence>
<evidence type="ECO:0000256" key="1">
    <source>
        <dbReference type="ARBA" id="ARBA00005472"/>
    </source>
</evidence>
<dbReference type="Pfam" id="PF04979">
    <property type="entry name" value="IPP-2"/>
    <property type="match status" value="1"/>
</dbReference>
<dbReference type="PANTHER" id="PTHR12398:SF20">
    <property type="entry name" value="PROTEIN PHOSPHATASE 1 REGULATORY INHIBITOR SUBUNIT 2"/>
    <property type="match status" value="1"/>
</dbReference>
<dbReference type="Gene3D" id="6.10.250.1050">
    <property type="match status" value="1"/>
</dbReference>
<evidence type="ECO:0000313" key="3">
    <source>
        <dbReference type="EMBL" id="KAH9632397.1"/>
    </source>
</evidence>
<dbReference type="Proteomes" id="UP000814243">
    <property type="component" value="Unassembled WGS sequence"/>
</dbReference>
<feature type="compositionally biased region" description="Acidic residues" evidence="2">
    <location>
        <begin position="110"/>
        <end position="119"/>
    </location>
</feature>
<evidence type="ECO:0000256" key="2">
    <source>
        <dbReference type="SAM" id="MobiDB-lite"/>
    </source>
</evidence>
<comment type="similarity">
    <text evidence="1">Belongs to the protein phosphatase inhibitor 2 family.</text>
</comment>
<dbReference type="GO" id="GO:0009966">
    <property type="term" value="P:regulation of signal transduction"/>
    <property type="evidence" value="ECO:0007669"/>
    <property type="project" value="InterPro"/>
</dbReference>
<sequence>MAQNLQKKPSKGILKTSRSVDGQDTAASGTPSTSKRTKEQRFDEMNIMETFHPANKDYGHMKVDEPKTPYSEAVDGDLVPTDELDANILAAKLAASMNRPPRCVEAESSASDEDMEEPEEERRKRIEFEKKRKMHYNEFQHSLQKEHLFQALQLARQLMAQEEDEDEDQPEQNT</sequence>
<dbReference type="InterPro" id="IPR007062">
    <property type="entry name" value="PPI-2"/>
</dbReference>
<dbReference type="AlphaFoldDB" id="A0A922M8J0"/>
<dbReference type="EMBL" id="JACEFF010000714">
    <property type="protein sequence ID" value="KAH9632397.1"/>
    <property type="molecule type" value="Genomic_DNA"/>
</dbReference>
<feature type="compositionally biased region" description="Polar residues" evidence="2">
    <location>
        <begin position="16"/>
        <end position="34"/>
    </location>
</feature>
<protein>
    <recommendedName>
        <fullName evidence="5">Protein phosphatase inhibitor 2</fullName>
    </recommendedName>
</protein>